<evidence type="ECO:0000256" key="6">
    <source>
        <dbReference type="ARBA" id="ARBA00047078"/>
    </source>
</evidence>
<dbReference type="InterPro" id="IPR013151">
    <property type="entry name" value="Immunoglobulin_dom"/>
</dbReference>
<comment type="subunit">
    <text evidence="6">Exists in a dynamic equilibrium between monomeric (low affinity) and dimeric (high affinity) structures. Binds SH2B2. Interacts with SQSTM1 and KIDINS220. Interacts with PTPRS. Interacts with MAPK8IP3/JIP3.</text>
</comment>
<feature type="compositionally biased region" description="Polar residues" evidence="7">
    <location>
        <begin position="757"/>
        <end position="768"/>
    </location>
</feature>
<dbReference type="InterPro" id="IPR003598">
    <property type="entry name" value="Ig_sub2"/>
</dbReference>
<keyword evidence="8" id="KW-1133">Transmembrane helix</keyword>
<dbReference type="InterPro" id="IPR001611">
    <property type="entry name" value="Leu-rich_rpt"/>
</dbReference>
<feature type="domain" description="Ig-like" evidence="9">
    <location>
        <begin position="672"/>
        <end position="809"/>
    </location>
</feature>
<dbReference type="InterPro" id="IPR003591">
    <property type="entry name" value="Leu-rich_rpt_typical-subtyp"/>
</dbReference>
<keyword evidence="8" id="KW-0472">Membrane</keyword>
<keyword evidence="8" id="KW-0812">Transmembrane</keyword>
<dbReference type="Gene3D" id="2.60.40.10">
    <property type="entry name" value="Immunoglobulins"/>
    <property type="match status" value="3"/>
</dbReference>
<feature type="domain" description="Ig-like" evidence="9">
    <location>
        <begin position="558"/>
        <end position="667"/>
    </location>
</feature>
<keyword evidence="4" id="KW-1015">Disulfide bond</keyword>
<dbReference type="InterPro" id="IPR013098">
    <property type="entry name" value="Ig_I-set"/>
</dbReference>
<evidence type="ECO:0000256" key="7">
    <source>
        <dbReference type="SAM" id="MobiDB-lite"/>
    </source>
</evidence>
<feature type="transmembrane region" description="Helical" evidence="8">
    <location>
        <begin position="923"/>
        <end position="945"/>
    </location>
</feature>
<dbReference type="InterPro" id="IPR007110">
    <property type="entry name" value="Ig-like_dom"/>
</dbReference>
<organism evidence="10 11">
    <name type="scientific">Clavelina lepadiformis</name>
    <name type="common">Light-bulb sea squirt</name>
    <name type="synonym">Ascidia lepadiformis</name>
    <dbReference type="NCBI Taxonomy" id="159417"/>
    <lineage>
        <taxon>Eukaryota</taxon>
        <taxon>Metazoa</taxon>
        <taxon>Chordata</taxon>
        <taxon>Tunicata</taxon>
        <taxon>Ascidiacea</taxon>
        <taxon>Aplousobranchia</taxon>
        <taxon>Clavelinidae</taxon>
        <taxon>Clavelina</taxon>
    </lineage>
</organism>
<dbReference type="EMBL" id="CAWYQH010000119">
    <property type="protein sequence ID" value="CAK8690451.1"/>
    <property type="molecule type" value="Genomic_DNA"/>
</dbReference>
<feature type="domain" description="Ig-like" evidence="9">
    <location>
        <begin position="814"/>
        <end position="900"/>
    </location>
</feature>
<dbReference type="SMART" id="SM00368">
    <property type="entry name" value="LRR_RI"/>
    <property type="match status" value="4"/>
</dbReference>
<sequence>MFQHDERNSNLNNMPLDRRKLPCLATHFAFDWTNRFYLIFLILCLCQVVVTSEKSNFVYSSCPQQCTCSFNERLVNCSNRSLRQIPKPIPSWVSILIFRNNKISANEIQRDIFSHLKHLQEIDFSDNRLNEVNLSLEDVPQLRILRFDRCSLDKIPDVGVNTGINITILSLSHNSISEIGGKLKLFPSLQNLDLSFNRLKHLRNYAFSKQTKLTELNLHKNKISAIDSQALAGLRSLRHLSLSRNKLRVFRHSSSSDRSKSNKKCVGNLCSLRYLDLSRNHISRIEGLAFSGMRHLHTLLLSDNRIGSLMDGAFFSLKDLTVLRMDNNLITSVIKGWLFELQSLQILSLSHNNVSNITPTGWKFCEKLRHLNLSYNDMRTLSTGLFKHLTHLETLDLKHNLIDVVEDNAFLDVVSLHTLDLSHNSISSSVEDIHGAFLGLSGLRRLLLNDNKIRCLSSNVLRGAEGLTELDLRRNNITSVENGTFSALKSLYFLRMDSSSFLCDCQLAWFPTWLSTYESKHNSSFEVHTFCFHPPRLKGRELSTVKREELECGKHPVPALLQEPSLLTSYKGENVTLECSASATVVEGQIVDANVEMTVVWRRGPTRSEIKESSSIRIRNRQTREGGHIFFTSLLLLYNVGYDDDKKYSCVISNDFGHDMSTPARLRVFAAPLLIKKPENKTVRMGSEAILSCQASGQPLPKISWHKTGVNFPAADERRLQVGDERSKSSPSEESDASKRPLNDVTGLTRPRASRFISASSERNSMKITSDGVKDGPLHIVNVKPQDAGEYTCMAKSEAGSETAFVTLTVLYAPIVEDMPEEVNAIYGGNAVLKCMVTAYPAPEVTWRMNSSILKGTDRHFFAADGQILVIVKAGSNDEGIYTCFASNDLGTNHKSTNLVLKESLDENATKGVFDELFGTNGIVVVIVFICVLATSLIWLIVLCYTRKNHEGAYSTNTDASDLSPVDSSSHGSLDKPCNHARSMQSSMNMTGLRSKPDLNLNNRCYGDRLVTPNLLARSHRPNLAHGESSRTMPNLRPNYRSFPRHYGLPSKQMGYSSPNPGDRFIVYDRRVSARPPMRAASTSHVHNMQVEPTNRHTNVSNSTQCIPESARYKHPVQRVMNAQHHRFCAPQAKRRRRRKRVDDEVRESVGGSCNPASNSDSSDEPDERQRLVNPLPGLTVTQDKARKKDSSVSTSAACGEQERLLKLSGMRPNGQPPNIIDNDTSCQVQTNVRPHYAPLSSNVNNNTSEGLEDEDCDIKQSNTLLNKPIFPSTTNDVLS</sequence>
<dbReference type="PROSITE" id="PS51450">
    <property type="entry name" value="LRR"/>
    <property type="match status" value="6"/>
</dbReference>
<dbReference type="SMART" id="SM00369">
    <property type="entry name" value="LRR_TYP"/>
    <property type="match status" value="13"/>
</dbReference>
<dbReference type="SUPFAM" id="SSF52058">
    <property type="entry name" value="L domain-like"/>
    <property type="match status" value="2"/>
</dbReference>
<dbReference type="InterPro" id="IPR000372">
    <property type="entry name" value="LRRNT"/>
</dbReference>
<evidence type="ECO:0000256" key="4">
    <source>
        <dbReference type="ARBA" id="ARBA00023157"/>
    </source>
</evidence>
<dbReference type="PANTHER" id="PTHR45842">
    <property type="entry name" value="SYNAPTIC ADHESION-LIKE MOLECULE SALM"/>
    <property type="match status" value="1"/>
</dbReference>
<evidence type="ECO:0000256" key="5">
    <source>
        <dbReference type="ARBA" id="ARBA00023180"/>
    </source>
</evidence>
<dbReference type="InterPro" id="IPR050467">
    <property type="entry name" value="LRFN"/>
</dbReference>
<dbReference type="SUPFAM" id="SSF48726">
    <property type="entry name" value="Immunoglobulin"/>
    <property type="match status" value="3"/>
</dbReference>
<dbReference type="Proteomes" id="UP001642483">
    <property type="component" value="Unassembled WGS sequence"/>
</dbReference>
<proteinExistence type="predicted"/>
<name>A0ABP0GHS2_CLALP</name>
<dbReference type="SMART" id="SM00409">
    <property type="entry name" value="IG"/>
    <property type="match status" value="3"/>
</dbReference>
<dbReference type="PROSITE" id="PS50835">
    <property type="entry name" value="IG_LIKE"/>
    <property type="match status" value="3"/>
</dbReference>
<dbReference type="SMART" id="SM00365">
    <property type="entry name" value="LRR_SD22"/>
    <property type="match status" value="9"/>
</dbReference>
<keyword evidence="2" id="KW-0732">Signal</keyword>
<dbReference type="SMART" id="SM00013">
    <property type="entry name" value="LRRNT"/>
    <property type="match status" value="1"/>
</dbReference>
<dbReference type="PANTHER" id="PTHR45842:SF12">
    <property type="entry name" value="KEKKON 5, ISOFORM A"/>
    <property type="match status" value="1"/>
</dbReference>
<dbReference type="Pfam" id="PF07679">
    <property type="entry name" value="I-set"/>
    <property type="match status" value="1"/>
</dbReference>
<dbReference type="SMART" id="SM00408">
    <property type="entry name" value="IGc2"/>
    <property type="match status" value="3"/>
</dbReference>
<dbReference type="Pfam" id="PF00047">
    <property type="entry name" value="ig"/>
    <property type="match status" value="1"/>
</dbReference>
<keyword evidence="11" id="KW-1185">Reference proteome</keyword>
<dbReference type="InterPro" id="IPR032675">
    <property type="entry name" value="LRR_dom_sf"/>
</dbReference>
<feature type="region of interest" description="Disordered" evidence="7">
    <location>
        <begin position="1124"/>
        <end position="1199"/>
    </location>
</feature>
<keyword evidence="3" id="KW-0677">Repeat</keyword>
<dbReference type="InterPro" id="IPR013783">
    <property type="entry name" value="Ig-like_fold"/>
</dbReference>
<dbReference type="Pfam" id="PF00560">
    <property type="entry name" value="LRR_1"/>
    <property type="match status" value="1"/>
</dbReference>
<comment type="caution">
    <text evidence="10">The sequence shown here is derived from an EMBL/GenBank/DDBJ whole genome shotgun (WGS) entry which is preliminary data.</text>
</comment>
<dbReference type="SMART" id="SM00082">
    <property type="entry name" value="LRRCT"/>
    <property type="match status" value="1"/>
</dbReference>
<accession>A0ABP0GHS2</accession>
<evidence type="ECO:0000313" key="11">
    <source>
        <dbReference type="Proteomes" id="UP001642483"/>
    </source>
</evidence>
<feature type="compositionally biased region" description="Basic and acidic residues" evidence="7">
    <location>
        <begin position="715"/>
        <end position="728"/>
    </location>
</feature>
<reference evidence="10 11" key="1">
    <citation type="submission" date="2024-02" db="EMBL/GenBank/DDBJ databases">
        <authorList>
            <person name="Daric V."/>
            <person name="Darras S."/>
        </authorList>
    </citation>
    <scope>NUCLEOTIDE SEQUENCE [LARGE SCALE GENOMIC DNA]</scope>
</reference>
<dbReference type="InterPro" id="IPR000483">
    <property type="entry name" value="Cys-rich_flank_reg_C"/>
</dbReference>
<feature type="region of interest" description="Disordered" evidence="7">
    <location>
        <begin position="714"/>
        <end position="771"/>
    </location>
</feature>
<evidence type="ECO:0000256" key="1">
    <source>
        <dbReference type="ARBA" id="ARBA00022614"/>
    </source>
</evidence>
<dbReference type="InterPro" id="IPR003599">
    <property type="entry name" value="Ig_sub"/>
</dbReference>
<evidence type="ECO:0000256" key="2">
    <source>
        <dbReference type="ARBA" id="ARBA00022729"/>
    </source>
</evidence>
<gene>
    <name evidence="10" type="ORF">CVLEPA_LOCUS23068</name>
</gene>
<keyword evidence="5" id="KW-0325">Glycoprotein</keyword>
<keyword evidence="1" id="KW-0433">Leucine-rich repeat</keyword>
<dbReference type="Pfam" id="PF13855">
    <property type="entry name" value="LRR_8"/>
    <property type="match status" value="4"/>
</dbReference>
<feature type="region of interest" description="Disordered" evidence="7">
    <location>
        <begin position="955"/>
        <end position="976"/>
    </location>
</feature>
<protein>
    <recommendedName>
        <fullName evidence="9">Ig-like domain-containing protein</fullName>
    </recommendedName>
</protein>
<evidence type="ECO:0000259" key="9">
    <source>
        <dbReference type="PROSITE" id="PS50835"/>
    </source>
</evidence>
<feature type="compositionally biased region" description="Polar residues" evidence="7">
    <location>
        <begin position="955"/>
        <end position="972"/>
    </location>
</feature>
<evidence type="ECO:0000313" key="10">
    <source>
        <dbReference type="EMBL" id="CAK8690451.1"/>
    </source>
</evidence>
<evidence type="ECO:0000256" key="3">
    <source>
        <dbReference type="ARBA" id="ARBA00022737"/>
    </source>
</evidence>
<dbReference type="Pfam" id="PF01462">
    <property type="entry name" value="LRRNT"/>
    <property type="match status" value="1"/>
</dbReference>
<evidence type="ECO:0000256" key="8">
    <source>
        <dbReference type="SAM" id="Phobius"/>
    </source>
</evidence>
<dbReference type="InterPro" id="IPR036179">
    <property type="entry name" value="Ig-like_dom_sf"/>
</dbReference>
<feature type="compositionally biased region" description="Basic residues" evidence="7">
    <location>
        <begin position="1124"/>
        <end position="1140"/>
    </location>
</feature>
<dbReference type="Gene3D" id="3.80.10.10">
    <property type="entry name" value="Ribonuclease Inhibitor"/>
    <property type="match status" value="4"/>
</dbReference>